<proteinExistence type="predicted"/>
<dbReference type="AlphaFoldDB" id="A0A0F9J6Y1"/>
<dbReference type="Pfam" id="PF24043">
    <property type="entry name" value="DUF7352"/>
    <property type="match status" value="1"/>
</dbReference>
<dbReference type="EMBL" id="LAZR01018801">
    <property type="protein sequence ID" value="KKL94932.1"/>
    <property type="molecule type" value="Genomic_DNA"/>
</dbReference>
<comment type="caution">
    <text evidence="2">The sequence shown here is derived from an EMBL/GenBank/DDBJ whole genome shotgun (WGS) entry which is preliminary data.</text>
</comment>
<name>A0A0F9J6Y1_9ZZZZ</name>
<sequence>IEIVDGQDVCIKGLIAVPSFAVQHNRLVMYFVRDLESEEKQSVDIVIKGTGHVFDVGDMSGYRFMGTHLTFGGDLVWHVWARLFEVETTARLGELEIVTG</sequence>
<feature type="non-terminal residue" evidence="2">
    <location>
        <position position="1"/>
    </location>
</feature>
<dbReference type="InterPro" id="IPR055776">
    <property type="entry name" value="DUF7352"/>
</dbReference>
<feature type="domain" description="DUF7352" evidence="1">
    <location>
        <begin position="1"/>
        <end position="82"/>
    </location>
</feature>
<gene>
    <name evidence="2" type="ORF">LCGC14_1859780</name>
</gene>
<evidence type="ECO:0000259" key="1">
    <source>
        <dbReference type="Pfam" id="PF24043"/>
    </source>
</evidence>
<protein>
    <recommendedName>
        <fullName evidence="1">DUF7352 domain-containing protein</fullName>
    </recommendedName>
</protein>
<reference evidence="2" key="1">
    <citation type="journal article" date="2015" name="Nature">
        <title>Complex archaea that bridge the gap between prokaryotes and eukaryotes.</title>
        <authorList>
            <person name="Spang A."/>
            <person name="Saw J.H."/>
            <person name="Jorgensen S.L."/>
            <person name="Zaremba-Niedzwiedzka K."/>
            <person name="Martijn J."/>
            <person name="Lind A.E."/>
            <person name="van Eijk R."/>
            <person name="Schleper C."/>
            <person name="Guy L."/>
            <person name="Ettema T.J."/>
        </authorList>
    </citation>
    <scope>NUCLEOTIDE SEQUENCE</scope>
</reference>
<organism evidence="2">
    <name type="scientific">marine sediment metagenome</name>
    <dbReference type="NCBI Taxonomy" id="412755"/>
    <lineage>
        <taxon>unclassified sequences</taxon>
        <taxon>metagenomes</taxon>
        <taxon>ecological metagenomes</taxon>
    </lineage>
</organism>
<evidence type="ECO:0000313" key="2">
    <source>
        <dbReference type="EMBL" id="KKL94932.1"/>
    </source>
</evidence>
<accession>A0A0F9J6Y1</accession>